<dbReference type="Proteomes" id="UP000601435">
    <property type="component" value="Unassembled WGS sequence"/>
</dbReference>
<reference evidence="1" key="1">
    <citation type="submission" date="2021-02" db="EMBL/GenBank/DDBJ databases">
        <authorList>
            <person name="Dougan E. K."/>
            <person name="Rhodes N."/>
            <person name="Thang M."/>
            <person name="Chan C."/>
        </authorList>
    </citation>
    <scope>NUCLEOTIDE SEQUENCE</scope>
</reference>
<evidence type="ECO:0000313" key="1">
    <source>
        <dbReference type="EMBL" id="CAE7922117.1"/>
    </source>
</evidence>
<dbReference type="EMBL" id="CAJNJA010078347">
    <property type="protein sequence ID" value="CAE7922117.1"/>
    <property type="molecule type" value="Genomic_DNA"/>
</dbReference>
<evidence type="ECO:0000313" key="2">
    <source>
        <dbReference type="Proteomes" id="UP000601435"/>
    </source>
</evidence>
<keyword evidence="2" id="KW-1185">Reference proteome</keyword>
<comment type="caution">
    <text evidence="1">The sequence shown here is derived from an EMBL/GenBank/DDBJ whole genome shotgun (WGS) entry which is preliminary data.</text>
</comment>
<accession>A0A813BTF3</accession>
<sequence>AMNGMAMPMSFAILSKVRNYITALMKAMTDYGLGTVPLELLECSEAFRQPMYPGASERPKFISKTVDEVMRAYASGIAIVGKPDQLANLATAKILSEDEE</sequence>
<gene>
    <name evidence="1" type="ORF">SNEC2469_LOCUS31835</name>
</gene>
<protein>
    <submittedName>
        <fullName evidence="1">Uncharacterized protein</fullName>
    </submittedName>
</protein>
<name>A0A813BTF3_9DINO</name>
<feature type="non-terminal residue" evidence="1">
    <location>
        <position position="100"/>
    </location>
</feature>
<feature type="non-terminal residue" evidence="1">
    <location>
        <position position="1"/>
    </location>
</feature>
<organism evidence="1 2">
    <name type="scientific">Symbiodinium necroappetens</name>
    <dbReference type="NCBI Taxonomy" id="1628268"/>
    <lineage>
        <taxon>Eukaryota</taxon>
        <taxon>Sar</taxon>
        <taxon>Alveolata</taxon>
        <taxon>Dinophyceae</taxon>
        <taxon>Suessiales</taxon>
        <taxon>Symbiodiniaceae</taxon>
        <taxon>Symbiodinium</taxon>
    </lineage>
</organism>
<proteinExistence type="predicted"/>
<dbReference type="AlphaFoldDB" id="A0A813BTF3"/>